<evidence type="ECO:0000259" key="5">
    <source>
        <dbReference type="PROSITE" id="PS50887"/>
    </source>
</evidence>
<dbReference type="InterPro" id="IPR011622">
    <property type="entry name" value="7TMR_DISM_rcpt_extracell_dom2"/>
</dbReference>
<keyword evidence="4" id="KW-0472">Membrane</keyword>
<accession>A0ABX7R204</accession>
<dbReference type="PANTHER" id="PTHR45138:SF9">
    <property type="entry name" value="DIGUANYLATE CYCLASE DGCM-RELATED"/>
    <property type="match status" value="1"/>
</dbReference>
<evidence type="ECO:0000256" key="4">
    <source>
        <dbReference type="SAM" id="Phobius"/>
    </source>
</evidence>
<dbReference type="InterPro" id="IPR029787">
    <property type="entry name" value="Nucleotide_cyclase"/>
</dbReference>
<dbReference type="RefSeq" id="WP_207380194.1">
    <property type="nucleotide sequence ID" value="NZ_CP071502.1"/>
</dbReference>
<comment type="catalytic activity">
    <reaction evidence="2">
        <text>2 GTP = 3',3'-c-di-GMP + 2 diphosphate</text>
        <dbReference type="Rhea" id="RHEA:24898"/>
        <dbReference type="ChEBI" id="CHEBI:33019"/>
        <dbReference type="ChEBI" id="CHEBI:37565"/>
        <dbReference type="ChEBI" id="CHEBI:58805"/>
        <dbReference type="EC" id="2.7.7.65"/>
    </reaction>
</comment>
<feature type="transmembrane region" description="Helical" evidence="4">
    <location>
        <begin position="328"/>
        <end position="349"/>
    </location>
</feature>
<keyword evidence="4" id="KW-1133">Transmembrane helix</keyword>
<dbReference type="InterPro" id="IPR043128">
    <property type="entry name" value="Rev_trsase/Diguanyl_cyclase"/>
</dbReference>
<protein>
    <recommendedName>
        <fullName evidence="1">diguanylate cyclase</fullName>
        <ecNumber evidence="1">2.7.7.65</ecNumber>
    </recommendedName>
</protein>
<dbReference type="InterPro" id="IPR050469">
    <property type="entry name" value="Diguanylate_Cyclase"/>
</dbReference>
<dbReference type="SUPFAM" id="SSF55073">
    <property type="entry name" value="Nucleotide cyclase"/>
    <property type="match status" value="1"/>
</dbReference>
<proteinExistence type="predicted"/>
<keyword evidence="4" id="KW-0812">Transmembrane</keyword>
<keyword evidence="7" id="KW-1185">Reference proteome</keyword>
<feature type="transmembrane region" description="Helical" evidence="4">
    <location>
        <begin position="211"/>
        <end position="231"/>
    </location>
</feature>
<dbReference type="Gene3D" id="3.30.70.270">
    <property type="match status" value="1"/>
</dbReference>
<name>A0ABX7R204_9GAMM</name>
<dbReference type="EC" id="2.7.7.65" evidence="1"/>
<dbReference type="SMART" id="SM00267">
    <property type="entry name" value="GGDEF"/>
    <property type="match status" value="1"/>
</dbReference>
<feature type="transmembrane region" description="Helical" evidence="4">
    <location>
        <begin position="293"/>
        <end position="316"/>
    </location>
</feature>
<evidence type="ECO:0000256" key="1">
    <source>
        <dbReference type="ARBA" id="ARBA00012528"/>
    </source>
</evidence>
<feature type="transmembrane region" description="Helical" evidence="4">
    <location>
        <begin position="177"/>
        <end position="199"/>
    </location>
</feature>
<evidence type="ECO:0000256" key="3">
    <source>
        <dbReference type="SAM" id="Coils"/>
    </source>
</evidence>
<dbReference type="CDD" id="cd01949">
    <property type="entry name" value="GGDEF"/>
    <property type="match status" value="1"/>
</dbReference>
<dbReference type="InterPro" id="IPR000160">
    <property type="entry name" value="GGDEF_dom"/>
</dbReference>
<dbReference type="Pfam" id="PF07696">
    <property type="entry name" value="7TMR-DISMED2"/>
    <property type="match status" value="1"/>
</dbReference>
<evidence type="ECO:0000313" key="6">
    <source>
        <dbReference type="EMBL" id="QSX36893.1"/>
    </source>
</evidence>
<sequence>MLRSVLWLVLLLSWQVHGQLLQVNSAVTEMALTPFLQVYQAQKSHSLEQLPPQDSALWRPLERETLALGVQDLWLSFSLTSDQGVMHRLLEMDNPLLDKVSLYHLVDGDLVRVMHMGDKLDFASRPIRSTSFLYPFELAPGEVHSFYLKIDSEGSGYLPISLWAPERYNQVSEFTTLFQGIQLGILLALGLFSLFIALASGSFSYSYYAGYVLSMTLLVATVQGLAFRFLWPNTPEVQQWIIPLLLPIVMAFALMFAEKMLQLKHNNIRMLRACRMGAAFSVLMALLSPLVSYGVAIFSEIIALLGISTMLLLFALIQAFKGQKLARLYSLGWIVLLSSAIASSLIYLGMVDTLIPPQTPAMLGLTFEIVYMAAVLAIRYSDERRAKQRIQQQALEQAQRIRLAREESLRQEAESNERLEQMVQERTLELEITLRELNEVNQKLTEQTTIDSLTGVKNRASFDKRLTAEGRISRRQHTPLALLMLDIDHFKRINDRYGHLAGDHTLKVIAANLLQHLKRPTDMVARYGGEEFAVILPATDEEGALAVAEAIRENISQLQLSWNQDSIALSVSIGVSTAIIDSDSHPLLLLEQADKALYRAKNLGRNRVCRYEEQTLQAVSSAP</sequence>
<dbReference type="Pfam" id="PF00990">
    <property type="entry name" value="GGDEF"/>
    <property type="match status" value="1"/>
</dbReference>
<keyword evidence="3" id="KW-0175">Coiled coil</keyword>
<feature type="domain" description="GGDEF" evidence="5">
    <location>
        <begin position="478"/>
        <end position="613"/>
    </location>
</feature>
<feature type="coiled-coil region" evidence="3">
    <location>
        <begin position="387"/>
        <end position="447"/>
    </location>
</feature>
<evidence type="ECO:0000256" key="2">
    <source>
        <dbReference type="ARBA" id="ARBA00034247"/>
    </source>
</evidence>
<dbReference type="PANTHER" id="PTHR45138">
    <property type="entry name" value="REGULATORY COMPONENTS OF SENSORY TRANSDUCTION SYSTEM"/>
    <property type="match status" value="1"/>
</dbReference>
<dbReference type="Proteomes" id="UP000663207">
    <property type="component" value="Chromosome"/>
</dbReference>
<dbReference type="Pfam" id="PF07695">
    <property type="entry name" value="7TMR-DISM_7TM"/>
    <property type="match status" value="1"/>
</dbReference>
<organism evidence="6 7">
    <name type="scientific">Shewanella sedimentimangrovi</name>
    <dbReference type="NCBI Taxonomy" id="2814293"/>
    <lineage>
        <taxon>Bacteria</taxon>
        <taxon>Pseudomonadati</taxon>
        <taxon>Pseudomonadota</taxon>
        <taxon>Gammaproteobacteria</taxon>
        <taxon>Alteromonadales</taxon>
        <taxon>Shewanellaceae</taxon>
        <taxon>Shewanella</taxon>
    </lineage>
</organism>
<dbReference type="EMBL" id="CP071502">
    <property type="protein sequence ID" value="QSX36893.1"/>
    <property type="molecule type" value="Genomic_DNA"/>
</dbReference>
<reference evidence="6 7" key="1">
    <citation type="submission" date="2021-03" db="EMBL/GenBank/DDBJ databases">
        <title>Novel species identification of genus Shewanella.</title>
        <authorList>
            <person name="Liu G."/>
            <person name="Zhang Q."/>
        </authorList>
    </citation>
    <scope>NUCLEOTIDE SEQUENCE [LARGE SCALE GENOMIC DNA]</scope>
    <source>
        <strain evidence="6 7">FJAT-52962</strain>
    </source>
</reference>
<dbReference type="Gene3D" id="2.60.40.2380">
    <property type="match status" value="1"/>
</dbReference>
<feature type="transmembrane region" description="Helical" evidence="4">
    <location>
        <begin position="237"/>
        <end position="257"/>
    </location>
</feature>
<feature type="transmembrane region" description="Helical" evidence="4">
    <location>
        <begin position="361"/>
        <end position="380"/>
    </location>
</feature>
<evidence type="ECO:0000313" key="7">
    <source>
        <dbReference type="Proteomes" id="UP000663207"/>
    </source>
</evidence>
<dbReference type="NCBIfam" id="TIGR00254">
    <property type="entry name" value="GGDEF"/>
    <property type="match status" value="1"/>
</dbReference>
<dbReference type="PROSITE" id="PS50887">
    <property type="entry name" value="GGDEF"/>
    <property type="match status" value="1"/>
</dbReference>
<dbReference type="InterPro" id="IPR011623">
    <property type="entry name" value="7TMR_DISM_rcpt_extracell_dom1"/>
</dbReference>
<gene>
    <name evidence="6" type="ORF">JYB85_16755</name>
</gene>